<reference evidence="3" key="2">
    <citation type="submission" date="2004-02" db="EMBL/GenBank/DDBJ databases">
        <authorList>
            <consortium name="Genoscope"/>
            <consortium name="Whitehead Institute Centre for Genome Research"/>
        </authorList>
    </citation>
    <scope>NUCLEOTIDE SEQUENCE</scope>
</reference>
<organism evidence="3">
    <name type="scientific">Tetraodon nigroviridis</name>
    <name type="common">Spotted green pufferfish</name>
    <name type="synonym">Chelonodon nigroviridis</name>
    <dbReference type="NCBI Taxonomy" id="99883"/>
    <lineage>
        <taxon>Eukaryota</taxon>
        <taxon>Metazoa</taxon>
        <taxon>Chordata</taxon>
        <taxon>Craniata</taxon>
        <taxon>Vertebrata</taxon>
        <taxon>Euteleostomi</taxon>
        <taxon>Actinopterygii</taxon>
        <taxon>Neopterygii</taxon>
        <taxon>Teleostei</taxon>
        <taxon>Neoteleostei</taxon>
        <taxon>Acanthomorphata</taxon>
        <taxon>Eupercaria</taxon>
        <taxon>Tetraodontiformes</taxon>
        <taxon>Tetradontoidea</taxon>
        <taxon>Tetraodontidae</taxon>
        <taxon>Tetraodon</taxon>
    </lineage>
</organism>
<feature type="non-terminal residue" evidence="3">
    <location>
        <position position="802"/>
    </location>
</feature>
<dbReference type="Pfam" id="PF02181">
    <property type="entry name" value="FH2"/>
    <property type="match status" value="1"/>
</dbReference>
<dbReference type="SUPFAM" id="SSF101447">
    <property type="entry name" value="Formin homology 2 domain (FH2 domain)"/>
    <property type="match status" value="1"/>
</dbReference>
<feature type="region of interest" description="Disordered" evidence="1">
    <location>
        <begin position="293"/>
        <end position="333"/>
    </location>
</feature>
<evidence type="ECO:0000256" key="1">
    <source>
        <dbReference type="SAM" id="MobiDB-lite"/>
    </source>
</evidence>
<feature type="compositionally biased region" description="Polar residues" evidence="1">
    <location>
        <begin position="523"/>
        <end position="532"/>
    </location>
</feature>
<comment type="caution">
    <text evidence="3">The sequence shown here is derived from an EMBL/GenBank/DDBJ whole genome shotgun (WGS) entry which is preliminary data.</text>
</comment>
<gene>
    <name evidence="3" type="ORF">GSTENG00018882001</name>
</gene>
<evidence type="ECO:0000313" key="3">
    <source>
        <dbReference type="EMBL" id="CAG00442.1"/>
    </source>
</evidence>
<proteinExistence type="predicted"/>
<feature type="compositionally biased region" description="Polar residues" evidence="1">
    <location>
        <begin position="684"/>
        <end position="695"/>
    </location>
</feature>
<dbReference type="SMART" id="SM00498">
    <property type="entry name" value="FH2"/>
    <property type="match status" value="1"/>
</dbReference>
<sequence>CEKAAPPPPPPPPPLFFLLLPRFFPLCPFGSRDGQRRSMKKLNWDTIPSQRVLGKVNVWTSQRPQRDLVLDIQTMEELFSHVDKQATLRTSRRMGVKTLDGVDLHPQQHQLTILDSKKSMNIGIFLRHFQEVKPIPELVRDVREGNWLRFGPGKLRELCKLLPEDTEVKQLLAFRGNLSALAEADQFMVQLVKAKSLLCFSYEERLKTMVLREEFFPFMEEVKSSVAAMIKGAKELLDCDHLHSVIRLVLKAGNYMNSVGVLLRDASFIHSFTFVLEHMCTCDPGWLHRQRHRLPDDLPPQAGGHQSQQAGHEPHALRCQGEPERMGRPLPPVSERRVGYPLLTCFDSPQQAEEIDAELLTFPSQLEHIGAASRWPSPAHTLLLPSGLTICKEEIIADFYNEVRKLEKLHSGGQPGFLPDMEIFLMRAEAKLADVERLVRELDALNGAVAEYFCEDPATFKLDECCSIFHSFCKRFDAAVQENREREAAEQRRKRVDSIRSASKRHSAGSCRGSQADPDPSGLESTLHSLLSTVPKGLTRARKSRLVPVHGSPSQCKTAPVEGAQLPPCSKDRAEKREPKLQKEKQLENEGKAEEVPLKGDPEASSRRPDRAAATPRTPRPTARDYYSGHRGELGSPWTILSPLTSAHREVRLRKWSQCRLPSVWGGDDLEDGVWSSDEGFHLSSPSNQDGSTPPSGDPLLSYPGRSSRSKPPVRSASVEESGRSPSARFCLGDLFQRSMSYSHGSGAETLRAKGVRSAFSTKSELDVGKASSSGLISFFRRIGGKTKAVSVEEPSPKHSNI</sequence>
<feature type="compositionally biased region" description="Low complexity" evidence="1">
    <location>
        <begin position="612"/>
        <end position="625"/>
    </location>
</feature>
<feature type="compositionally biased region" description="Basic and acidic residues" evidence="1">
    <location>
        <begin position="570"/>
        <end position="611"/>
    </location>
</feature>
<dbReference type="AlphaFoldDB" id="Q4SFZ0"/>
<dbReference type="EMBL" id="CAAE01014601">
    <property type="protein sequence ID" value="CAG00442.1"/>
    <property type="molecule type" value="Genomic_DNA"/>
</dbReference>
<dbReference type="PANTHER" id="PTHR46345:SF7">
    <property type="entry name" value="FH2 DOMAIN CONTAINING 3-RELATED"/>
    <property type="match status" value="1"/>
</dbReference>
<dbReference type="KEGG" id="tng:GSTEN00018882G001"/>
<protein>
    <submittedName>
        <fullName evidence="3">(spotted green pufferfish) hypothetical protein</fullName>
    </submittedName>
</protein>
<accession>Q4SFZ0</accession>
<name>Q4SFZ0_TETNG</name>
<dbReference type="InterPro" id="IPR042201">
    <property type="entry name" value="FH2_Formin_sf"/>
</dbReference>
<dbReference type="InterPro" id="IPR015425">
    <property type="entry name" value="FH2_Formin"/>
</dbReference>
<dbReference type="PANTHER" id="PTHR46345">
    <property type="entry name" value="INVERTED FORMIN-2"/>
    <property type="match status" value="1"/>
</dbReference>
<reference evidence="3" key="1">
    <citation type="journal article" date="2004" name="Nature">
        <title>Genome duplication in the teleost fish Tetraodon nigroviridis reveals the early vertebrate proto-karyotype.</title>
        <authorList>
            <person name="Jaillon O."/>
            <person name="Aury J.-M."/>
            <person name="Brunet F."/>
            <person name="Petit J.-L."/>
            <person name="Stange-Thomann N."/>
            <person name="Mauceli E."/>
            <person name="Bouneau L."/>
            <person name="Fischer C."/>
            <person name="Ozouf-Costaz C."/>
            <person name="Bernot A."/>
            <person name="Nicaud S."/>
            <person name="Jaffe D."/>
            <person name="Fisher S."/>
            <person name="Lutfalla G."/>
            <person name="Dossat C."/>
            <person name="Segurens B."/>
            <person name="Dasilva C."/>
            <person name="Salanoubat M."/>
            <person name="Levy M."/>
            <person name="Boudet N."/>
            <person name="Castellano S."/>
            <person name="Anthouard V."/>
            <person name="Jubin C."/>
            <person name="Castelli V."/>
            <person name="Katinka M."/>
            <person name="Vacherie B."/>
            <person name="Biemont C."/>
            <person name="Skalli Z."/>
            <person name="Cattolico L."/>
            <person name="Poulain J."/>
            <person name="De Berardinis V."/>
            <person name="Cruaud C."/>
            <person name="Duprat S."/>
            <person name="Brottier P."/>
            <person name="Coutanceau J.-P."/>
            <person name="Gouzy J."/>
            <person name="Parra G."/>
            <person name="Lardier G."/>
            <person name="Chapple C."/>
            <person name="McKernan K.J."/>
            <person name="McEwan P."/>
            <person name="Bosak S."/>
            <person name="Kellis M."/>
            <person name="Volff J.-N."/>
            <person name="Guigo R."/>
            <person name="Zody M.C."/>
            <person name="Mesirov J."/>
            <person name="Lindblad-Toh K."/>
            <person name="Birren B."/>
            <person name="Nusbaum C."/>
            <person name="Kahn D."/>
            <person name="Robinson-Rechavi M."/>
            <person name="Laudet V."/>
            <person name="Schachter V."/>
            <person name="Quetier F."/>
            <person name="Saurin W."/>
            <person name="Scarpelli C."/>
            <person name="Wincker P."/>
            <person name="Lander E.S."/>
            <person name="Weissenbach J."/>
            <person name="Roest Crollius H."/>
        </authorList>
    </citation>
    <scope>NUCLEOTIDE SEQUENCE [LARGE SCALE GENOMIC DNA]</scope>
</reference>
<evidence type="ECO:0000259" key="2">
    <source>
        <dbReference type="PROSITE" id="PS51444"/>
    </source>
</evidence>
<dbReference type="Gene3D" id="1.20.58.2220">
    <property type="entry name" value="Formin, FH2 domain"/>
    <property type="match status" value="2"/>
</dbReference>
<feature type="compositionally biased region" description="Low complexity" evidence="1">
    <location>
        <begin position="301"/>
        <end position="311"/>
    </location>
</feature>
<feature type="compositionally biased region" description="Basic and acidic residues" evidence="1">
    <location>
        <begin position="312"/>
        <end position="327"/>
    </location>
</feature>
<feature type="domain" description="FH2" evidence="2">
    <location>
        <begin position="29"/>
        <end position="502"/>
    </location>
</feature>
<dbReference type="OrthoDB" id="26518at2759"/>
<feature type="region of interest" description="Disordered" evidence="1">
    <location>
        <begin position="486"/>
        <end position="639"/>
    </location>
</feature>
<feature type="region of interest" description="Disordered" evidence="1">
    <location>
        <begin position="676"/>
        <end position="725"/>
    </location>
</feature>
<dbReference type="PROSITE" id="PS51444">
    <property type="entry name" value="FH2"/>
    <property type="match status" value="1"/>
</dbReference>